<evidence type="ECO:0000256" key="1">
    <source>
        <dbReference type="SAM" id="SignalP"/>
    </source>
</evidence>
<reference evidence="3 4" key="1">
    <citation type="submission" date="2017-06" db="EMBL/GenBank/DDBJ databases">
        <title>Draft genome of Pseudomonas nitroreducens DF05.</title>
        <authorList>
            <person name="Iyer R."/>
        </authorList>
    </citation>
    <scope>NUCLEOTIDE SEQUENCE [LARGE SCALE GENOMIC DNA]</scope>
    <source>
        <strain evidence="3 4">DF05</strain>
    </source>
</reference>
<dbReference type="AlphaFoldDB" id="A0A246FF33"/>
<dbReference type="PROSITE" id="PS00018">
    <property type="entry name" value="EF_HAND_1"/>
    <property type="match status" value="3"/>
</dbReference>
<feature type="domain" description="EF-hand" evidence="2">
    <location>
        <begin position="23"/>
        <end position="58"/>
    </location>
</feature>
<dbReference type="InterPro" id="IPR018247">
    <property type="entry name" value="EF_Hand_1_Ca_BS"/>
</dbReference>
<organism evidence="3 4">
    <name type="scientific">Pseudomonas nitroreducens</name>
    <dbReference type="NCBI Taxonomy" id="46680"/>
    <lineage>
        <taxon>Bacteria</taxon>
        <taxon>Pseudomonadati</taxon>
        <taxon>Pseudomonadota</taxon>
        <taxon>Gammaproteobacteria</taxon>
        <taxon>Pseudomonadales</taxon>
        <taxon>Pseudomonadaceae</taxon>
        <taxon>Pseudomonas</taxon>
    </lineage>
</organism>
<evidence type="ECO:0000313" key="3">
    <source>
        <dbReference type="EMBL" id="OWP52917.1"/>
    </source>
</evidence>
<protein>
    <submittedName>
        <fullName evidence="3">Signal transduction protein</fullName>
    </submittedName>
</protein>
<proteinExistence type="predicted"/>
<dbReference type="Pfam" id="PF13833">
    <property type="entry name" value="EF-hand_8"/>
    <property type="match status" value="1"/>
</dbReference>
<dbReference type="SUPFAM" id="SSF47473">
    <property type="entry name" value="EF-hand"/>
    <property type="match status" value="1"/>
</dbReference>
<dbReference type="Pfam" id="PF13202">
    <property type="entry name" value="EF-hand_5"/>
    <property type="match status" value="3"/>
</dbReference>
<feature type="chain" id="PRO_5012557736" evidence="1">
    <location>
        <begin position="25"/>
        <end position="134"/>
    </location>
</feature>
<evidence type="ECO:0000313" key="4">
    <source>
        <dbReference type="Proteomes" id="UP000198145"/>
    </source>
</evidence>
<dbReference type="EMBL" id="NJBA01000001">
    <property type="protein sequence ID" value="OWP52917.1"/>
    <property type="molecule type" value="Genomic_DNA"/>
</dbReference>
<dbReference type="eggNOG" id="COG5126">
    <property type="taxonomic scope" value="Bacteria"/>
</dbReference>
<feature type="signal peptide" evidence="1">
    <location>
        <begin position="1"/>
        <end position="24"/>
    </location>
</feature>
<name>A0A246FF33_PSENT</name>
<gene>
    <name evidence="3" type="ORF">CEG18_03495</name>
</gene>
<dbReference type="Gene3D" id="1.10.238.10">
    <property type="entry name" value="EF-hand"/>
    <property type="match status" value="2"/>
</dbReference>
<dbReference type="InterPro" id="IPR002048">
    <property type="entry name" value="EF_hand_dom"/>
</dbReference>
<sequence length="134" mass="14880">MQSRIRQTLLLSTVLLLSAQQAVAGEMGETAFSRLDRDGSGFIEADDLSAMRVRMFHRLDRNQDGLLTREEVTPPNPSVQVSPNAIAWPDQDGDGKVSQAEFMTQEPALIVRADRNGDHRVSAEEFRELIAARS</sequence>
<dbReference type="Proteomes" id="UP000198145">
    <property type="component" value="Unassembled WGS sequence"/>
</dbReference>
<dbReference type="GO" id="GO:0005509">
    <property type="term" value="F:calcium ion binding"/>
    <property type="evidence" value="ECO:0007669"/>
    <property type="project" value="InterPro"/>
</dbReference>
<keyword evidence="1" id="KW-0732">Signal</keyword>
<evidence type="ECO:0000259" key="2">
    <source>
        <dbReference type="PROSITE" id="PS50222"/>
    </source>
</evidence>
<accession>A0A246FF33</accession>
<dbReference type="InterPro" id="IPR011992">
    <property type="entry name" value="EF-hand-dom_pair"/>
</dbReference>
<dbReference type="PROSITE" id="PS50222">
    <property type="entry name" value="EF_HAND_2"/>
    <property type="match status" value="1"/>
</dbReference>
<dbReference type="RefSeq" id="WP_088416302.1">
    <property type="nucleotide sequence ID" value="NZ_NJBA01000001.1"/>
</dbReference>
<comment type="caution">
    <text evidence="3">The sequence shown here is derived from an EMBL/GenBank/DDBJ whole genome shotgun (WGS) entry which is preliminary data.</text>
</comment>